<accession>A0A2H3EMV4</accession>
<sequence>MFSVTAIVPHLGFRPPLEDIHQVEITEELEDELDDGEEDSDDEGESVDKPEVRELSELEIFSQTLQNAQELQRLQSVKLNQTSPKDTLVMQSGQNNDTEDLPRTWLERDFSGSLPAVSTEAESSSSPVNTVTSAPVLTSPVPEAQMDTDAPLVPVQAEHTSKKDDARKKVEQMLKDLQAGKKPTEADDNGIETSTDKALNCCQDKAALRKACAKTHS</sequence>
<dbReference type="AlphaFoldDB" id="A0A2H3EMV4"/>
<evidence type="ECO:0000313" key="3">
    <source>
        <dbReference type="Proteomes" id="UP000217790"/>
    </source>
</evidence>
<feature type="compositionally biased region" description="Polar residues" evidence="1">
    <location>
        <begin position="81"/>
        <end position="96"/>
    </location>
</feature>
<feature type="compositionally biased region" description="Basic and acidic residues" evidence="1">
    <location>
        <begin position="159"/>
        <end position="172"/>
    </location>
</feature>
<proteinExistence type="predicted"/>
<dbReference type="OrthoDB" id="3063851at2759"/>
<gene>
    <name evidence="2" type="ORF">ARMGADRAFT_1070933</name>
</gene>
<feature type="region of interest" description="Disordered" evidence="1">
    <location>
        <begin position="27"/>
        <end position="53"/>
    </location>
</feature>
<keyword evidence="3" id="KW-1185">Reference proteome</keyword>
<feature type="region of interest" description="Disordered" evidence="1">
    <location>
        <begin position="114"/>
        <end position="172"/>
    </location>
</feature>
<protein>
    <submittedName>
        <fullName evidence="2">Uncharacterized protein</fullName>
    </submittedName>
</protein>
<dbReference type="InParanoid" id="A0A2H3EMV4"/>
<feature type="compositionally biased region" description="Acidic residues" evidence="1">
    <location>
        <begin position="27"/>
        <end position="45"/>
    </location>
</feature>
<evidence type="ECO:0000256" key="1">
    <source>
        <dbReference type="SAM" id="MobiDB-lite"/>
    </source>
</evidence>
<name>A0A2H3EMV4_ARMGA</name>
<feature type="compositionally biased region" description="Polar residues" evidence="1">
    <location>
        <begin position="120"/>
        <end position="136"/>
    </location>
</feature>
<feature type="region of interest" description="Disordered" evidence="1">
    <location>
        <begin position="81"/>
        <end position="102"/>
    </location>
</feature>
<dbReference type="EMBL" id="KZ293644">
    <property type="protein sequence ID" value="PBL04483.1"/>
    <property type="molecule type" value="Genomic_DNA"/>
</dbReference>
<dbReference type="OMA" id="QAEHTSK"/>
<organism evidence="2 3">
    <name type="scientific">Armillaria gallica</name>
    <name type="common">Bulbous honey fungus</name>
    <name type="synonym">Armillaria bulbosa</name>
    <dbReference type="NCBI Taxonomy" id="47427"/>
    <lineage>
        <taxon>Eukaryota</taxon>
        <taxon>Fungi</taxon>
        <taxon>Dikarya</taxon>
        <taxon>Basidiomycota</taxon>
        <taxon>Agaricomycotina</taxon>
        <taxon>Agaricomycetes</taxon>
        <taxon>Agaricomycetidae</taxon>
        <taxon>Agaricales</taxon>
        <taxon>Marasmiineae</taxon>
        <taxon>Physalacriaceae</taxon>
        <taxon>Armillaria</taxon>
    </lineage>
</organism>
<dbReference type="Proteomes" id="UP000217790">
    <property type="component" value="Unassembled WGS sequence"/>
</dbReference>
<reference evidence="3" key="1">
    <citation type="journal article" date="2017" name="Nat. Ecol. Evol.">
        <title>Genome expansion and lineage-specific genetic innovations in the forest pathogenic fungi Armillaria.</title>
        <authorList>
            <person name="Sipos G."/>
            <person name="Prasanna A.N."/>
            <person name="Walter M.C."/>
            <person name="O'Connor E."/>
            <person name="Balint B."/>
            <person name="Krizsan K."/>
            <person name="Kiss B."/>
            <person name="Hess J."/>
            <person name="Varga T."/>
            <person name="Slot J."/>
            <person name="Riley R."/>
            <person name="Boka B."/>
            <person name="Rigling D."/>
            <person name="Barry K."/>
            <person name="Lee J."/>
            <person name="Mihaltcheva S."/>
            <person name="LaButti K."/>
            <person name="Lipzen A."/>
            <person name="Waldron R."/>
            <person name="Moloney N.M."/>
            <person name="Sperisen C."/>
            <person name="Kredics L."/>
            <person name="Vagvoelgyi C."/>
            <person name="Patrignani A."/>
            <person name="Fitzpatrick D."/>
            <person name="Nagy I."/>
            <person name="Doyle S."/>
            <person name="Anderson J.B."/>
            <person name="Grigoriev I.V."/>
            <person name="Gueldener U."/>
            <person name="Muensterkoetter M."/>
            <person name="Nagy L.G."/>
        </authorList>
    </citation>
    <scope>NUCLEOTIDE SEQUENCE [LARGE SCALE GENOMIC DNA]</scope>
    <source>
        <strain evidence="3">Ar21-2</strain>
    </source>
</reference>
<evidence type="ECO:0000313" key="2">
    <source>
        <dbReference type="EMBL" id="PBL04483.1"/>
    </source>
</evidence>